<evidence type="ECO:0000256" key="1">
    <source>
        <dbReference type="SAM" id="Phobius"/>
    </source>
</evidence>
<name>A0A2T5LM68_9EURO</name>
<sequence>MKVIPFIRERRFESCSHRYFFLFLFFIFQKYLAPLLCLAPDGLPKKSIARANRQRTIPCRLIMIGFPLIIKQTTLPLWFRAKPRSCTEDGVNVLHFSVHLGLFSLQPPTSIPRKIRSSGN</sequence>
<evidence type="ECO:0000313" key="3">
    <source>
        <dbReference type="Proteomes" id="UP000244073"/>
    </source>
</evidence>
<dbReference type="AlphaFoldDB" id="A0A2T5LM68"/>
<gene>
    <name evidence="2" type="ORF">P175DRAFT_0108723</name>
</gene>
<organism evidence="2 3">
    <name type="scientific">Aspergillus ochraceoroseus IBT 24754</name>
    <dbReference type="NCBI Taxonomy" id="1392256"/>
    <lineage>
        <taxon>Eukaryota</taxon>
        <taxon>Fungi</taxon>
        <taxon>Dikarya</taxon>
        <taxon>Ascomycota</taxon>
        <taxon>Pezizomycotina</taxon>
        <taxon>Eurotiomycetes</taxon>
        <taxon>Eurotiomycetidae</taxon>
        <taxon>Eurotiales</taxon>
        <taxon>Aspergillaceae</taxon>
        <taxon>Aspergillus</taxon>
        <taxon>Aspergillus subgen. Nidulantes</taxon>
    </lineage>
</organism>
<dbReference type="Proteomes" id="UP000244073">
    <property type="component" value="Unassembled WGS sequence"/>
</dbReference>
<dbReference type="RefSeq" id="XP_040748768.1">
    <property type="nucleotide sequence ID" value="XM_040892350.1"/>
</dbReference>
<proteinExistence type="predicted"/>
<feature type="transmembrane region" description="Helical" evidence="1">
    <location>
        <begin position="61"/>
        <end position="79"/>
    </location>
</feature>
<keyword evidence="1" id="KW-1133">Transmembrane helix</keyword>
<comment type="caution">
    <text evidence="2">The sequence shown here is derived from an EMBL/GenBank/DDBJ whole genome shotgun (WGS) entry which is preliminary data.</text>
</comment>
<reference evidence="2 3" key="1">
    <citation type="journal article" date="2018" name="Proc. Natl. Acad. Sci. U.S.A.">
        <title>Linking secondary metabolites to gene clusters through genome sequencing of six diverse Aspergillus species.</title>
        <authorList>
            <person name="Kaerboelling I."/>
            <person name="Vesth T.C."/>
            <person name="Frisvad J.C."/>
            <person name="Nybo J.L."/>
            <person name="Theobald S."/>
            <person name="Kuo A."/>
            <person name="Bowyer P."/>
            <person name="Matsuda Y."/>
            <person name="Mondo S."/>
            <person name="Lyhne E.K."/>
            <person name="Kogle M.E."/>
            <person name="Clum A."/>
            <person name="Lipzen A."/>
            <person name="Salamov A."/>
            <person name="Ngan C.Y."/>
            <person name="Daum C."/>
            <person name="Chiniquy J."/>
            <person name="Barry K."/>
            <person name="LaButti K."/>
            <person name="Haridas S."/>
            <person name="Simmons B.A."/>
            <person name="Magnuson J.K."/>
            <person name="Mortensen U.H."/>
            <person name="Larsen T.O."/>
            <person name="Grigoriev I.V."/>
            <person name="Baker S.E."/>
            <person name="Andersen M.R."/>
        </authorList>
    </citation>
    <scope>NUCLEOTIDE SEQUENCE [LARGE SCALE GENOMIC DNA]</scope>
    <source>
        <strain evidence="2 3">IBT 24754</strain>
    </source>
</reference>
<dbReference type="EMBL" id="MSFN02000011">
    <property type="protein sequence ID" value="PTU17376.1"/>
    <property type="molecule type" value="Genomic_DNA"/>
</dbReference>
<keyword evidence="1" id="KW-0472">Membrane</keyword>
<keyword evidence="1" id="KW-0812">Transmembrane</keyword>
<protein>
    <submittedName>
        <fullName evidence="2">Uncharacterized protein</fullName>
    </submittedName>
</protein>
<accession>A0A2T5LM68</accession>
<dbReference type="GeneID" id="63809232"/>
<feature type="transmembrane region" description="Helical" evidence="1">
    <location>
        <begin position="20"/>
        <end position="40"/>
    </location>
</feature>
<dbReference type="VEuPathDB" id="FungiDB:P175DRAFT_0108723"/>
<evidence type="ECO:0000313" key="2">
    <source>
        <dbReference type="EMBL" id="PTU17376.1"/>
    </source>
</evidence>